<dbReference type="OrthoDB" id="5292351at2"/>
<dbReference type="EMBL" id="LUKF01000001">
    <property type="protein sequence ID" value="KYG70885.1"/>
    <property type="molecule type" value="Genomic_DNA"/>
</dbReference>
<gene>
    <name evidence="1" type="ORF">AZI85_00125</name>
</gene>
<accession>A0A150WWJ1</accession>
<sequence>MTACGGGHNPDKEALQQAQKIGDQAYFEISPGVGLMADTVSSVSSGANFEVSFTLEDGGRLSISTFADTQLKSGIDFVFTRQGTKLFVFSSAQGQTQEWTSLFNTVDATGVLTFTMDVHNNEHPSHILLWEGSKNASMDHRNTLYNSAEDSLDLNYDNSPGNGFGRNWGFKLEKAQLLKAVLSAPQESH</sequence>
<organism evidence="1 2">
    <name type="scientific">Bdellovibrio bacteriovorus</name>
    <dbReference type="NCBI Taxonomy" id="959"/>
    <lineage>
        <taxon>Bacteria</taxon>
        <taxon>Pseudomonadati</taxon>
        <taxon>Bdellovibrionota</taxon>
        <taxon>Bdellovibrionia</taxon>
        <taxon>Bdellovibrionales</taxon>
        <taxon>Pseudobdellovibrionaceae</taxon>
        <taxon>Bdellovibrio</taxon>
    </lineage>
</organism>
<name>A0A150WWJ1_BDEBC</name>
<reference evidence="1 2" key="1">
    <citation type="submission" date="2016-03" db="EMBL/GenBank/DDBJ databases">
        <authorList>
            <person name="Ploux O."/>
        </authorList>
    </citation>
    <scope>NUCLEOTIDE SEQUENCE [LARGE SCALE GENOMIC DNA]</scope>
    <source>
        <strain evidence="1 2">BER2</strain>
    </source>
</reference>
<dbReference type="AlphaFoldDB" id="A0A150WWJ1"/>
<evidence type="ECO:0000313" key="2">
    <source>
        <dbReference type="Proteomes" id="UP000075391"/>
    </source>
</evidence>
<evidence type="ECO:0000313" key="1">
    <source>
        <dbReference type="EMBL" id="KYG70885.1"/>
    </source>
</evidence>
<protein>
    <submittedName>
        <fullName evidence="1">Uncharacterized protein</fullName>
    </submittedName>
</protein>
<proteinExistence type="predicted"/>
<comment type="caution">
    <text evidence="1">The sequence shown here is derived from an EMBL/GenBank/DDBJ whole genome shotgun (WGS) entry which is preliminary data.</text>
</comment>
<dbReference type="Proteomes" id="UP000075391">
    <property type="component" value="Unassembled WGS sequence"/>
</dbReference>